<keyword evidence="2" id="KW-0238">DNA-binding</keyword>
<dbReference type="PIRSF" id="PIRSF015268">
    <property type="entry name" value="Virulence_RhuM"/>
    <property type="match status" value="1"/>
</dbReference>
<feature type="region of interest" description="Disordered" evidence="1">
    <location>
        <begin position="342"/>
        <end position="365"/>
    </location>
</feature>
<gene>
    <name evidence="2" type="ORF">RAN3_3693</name>
</gene>
<proteinExistence type="predicted"/>
<dbReference type="GO" id="GO:0003677">
    <property type="term" value="F:DNA binding"/>
    <property type="evidence" value="ECO:0007669"/>
    <property type="project" value="UniProtKB-KW"/>
</dbReference>
<sequence length="365" mass="41608">MSKKEIVPTAQGELLIYPAGSDEGGIRVLLAGETVWLTQAQIAELYQSTKQNISLHIRNIHAEGELRPEATVKQHLTVRQEGKRQVQRPLEYYNLDMILAVGYRVRSARGTEFRQWATARLGEYLTKGFVLDDERLKGNVSPVDYFDELLARIREIRASEARVYQRIREIFKMAVDYREGDQATQRFFATMQNKMHYAATGLTAAEIIRKRADACKPNMGVNTWKGSHVLKQDVGTAKNYLDTKEIDTLNRITVMFLDQAEFRAMRRQDIRLADWDSFLDKFLRDTELPVLGNAGKVSRQQALDWAEGQYDAFAERRRLEAEQVAEARYLEDLRSAADAVKLSTGTKKSAARTKAKSPTNKRGDA</sequence>
<accession>A0A484URP1</accession>
<dbReference type="Pfam" id="PF13310">
    <property type="entry name" value="Virulence_RhuM"/>
    <property type="match status" value="1"/>
</dbReference>
<protein>
    <submittedName>
        <fullName evidence="2">DNA-binding protein in cluster with Type I restriction-modification system</fullName>
    </submittedName>
</protein>
<dbReference type="InterPro" id="IPR011204">
    <property type="entry name" value="Virulence_RhuM-like"/>
</dbReference>
<dbReference type="EMBL" id="CAADIO010000019">
    <property type="protein sequence ID" value="VFR89331.1"/>
    <property type="molecule type" value="Genomic_DNA"/>
</dbReference>
<reference evidence="2" key="1">
    <citation type="submission" date="2019-03" db="EMBL/GenBank/DDBJ databases">
        <authorList>
            <person name="Danneels B."/>
        </authorList>
    </citation>
    <scope>NUCLEOTIDE SEQUENCE</scope>
</reference>
<name>A0A484URP1_9ZZZZ</name>
<dbReference type="AlphaFoldDB" id="A0A484URP1"/>
<evidence type="ECO:0000256" key="1">
    <source>
        <dbReference type="SAM" id="MobiDB-lite"/>
    </source>
</evidence>
<dbReference type="PANTHER" id="PTHR35810:SF1">
    <property type="entry name" value="CYTOPLASMIC PROTEIN"/>
    <property type="match status" value="1"/>
</dbReference>
<dbReference type="PANTHER" id="PTHR35810">
    <property type="entry name" value="CYTOPLASMIC PROTEIN-RELATED"/>
    <property type="match status" value="1"/>
</dbReference>
<evidence type="ECO:0000313" key="2">
    <source>
        <dbReference type="EMBL" id="VFR89331.1"/>
    </source>
</evidence>
<organism evidence="2">
    <name type="scientific">plant metagenome</name>
    <dbReference type="NCBI Taxonomy" id="1297885"/>
    <lineage>
        <taxon>unclassified sequences</taxon>
        <taxon>metagenomes</taxon>
        <taxon>organismal metagenomes</taxon>
    </lineage>
</organism>